<evidence type="ECO:0000313" key="2">
    <source>
        <dbReference type="Proteomes" id="UP000199315"/>
    </source>
</evidence>
<dbReference type="Proteomes" id="UP000199315">
    <property type="component" value="Unassembled WGS sequence"/>
</dbReference>
<dbReference type="PRINTS" id="PR00413">
    <property type="entry name" value="HADHALOGNASE"/>
</dbReference>
<proteinExistence type="predicted"/>
<sequence length="216" mass="24099">MYKLFIFDLDGTLADTVESIAYSANRSIEEAGFVPHEVCRYREFAGDGVKALIRRTLVAAGDADLRYYDQVYSRYNKIFADNCMYKVSAFEGIQECLDSLKSQGIKIAVLSNKPHDRTVDVVEKLFGKGYFDIVQGETDSIQRKPSPQGALMIAEKSQAAPGECVYVGDTNTDMITGKSSKMLTVGVTWGFRDREELEKNHADLIISNPSELLELL</sequence>
<keyword evidence="2" id="KW-1185">Reference proteome</keyword>
<dbReference type="InterPro" id="IPR023198">
    <property type="entry name" value="PGP-like_dom2"/>
</dbReference>
<dbReference type="Pfam" id="PF13419">
    <property type="entry name" value="HAD_2"/>
    <property type="match status" value="1"/>
</dbReference>
<name>A0A1D3TW24_9FIRM</name>
<dbReference type="InterPro" id="IPR050155">
    <property type="entry name" value="HAD-like_hydrolase_sf"/>
</dbReference>
<dbReference type="AlphaFoldDB" id="A0A1D3TW24"/>
<dbReference type="InterPro" id="IPR041492">
    <property type="entry name" value="HAD_2"/>
</dbReference>
<dbReference type="EMBL" id="FMKA01000020">
    <property type="protein sequence ID" value="SCP98397.1"/>
    <property type="molecule type" value="Genomic_DNA"/>
</dbReference>
<dbReference type="STRING" id="1619234.SAMN05421730_102015"/>
<dbReference type="Gene3D" id="3.40.50.1000">
    <property type="entry name" value="HAD superfamily/HAD-like"/>
    <property type="match status" value="1"/>
</dbReference>
<accession>A0A1D3TW24</accession>
<dbReference type="SFLD" id="SFLDG01135">
    <property type="entry name" value="C1.5.6:_HAD__Beta-PGM__Phospha"/>
    <property type="match status" value="1"/>
</dbReference>
<dbReference type="GO" id="GO:0006281">
    <property type="term" value="P:DNA repair"/>
    <property type="evidence" value="ECO:0007669"/>
    <property type="project" value="TreeGrafter"/>
</dbReference>
<dbReference type="OrthoDB" id="9807630at2"/>
<dbReference type="PANTHER" id="PTHR43434:SF1">
    <property type="entry name" value="PHOSPHOGLYCOLATE PHOSPHATASE"/>
    <property type="match status" value="1"/>
</dbReference>
<dbReference type="InterPro" id="IPR036412">
    <property type="entry name" value="HAD-like_sf"/>
</dbReference>
<dbReference type="Gene3D" id="1.10.150.240">
    <property type="entry name" value="Putative phosphatase, domain 2"/>
    <property type="match status" value="1"/>
</dbReference>
<dbReference type="SFLD" id="SFLDG01129">
    <property type="entry name" value="C1.5:_HAD__Beta-PGM__Phosphata"/>
    <property type="match status" value="1"/>
</dbReference>
<reference evidence="1 2" key="1">
    <citation type="submission" date="2016-09" db="EMBL/GenBank/DDBJ databases">
        <authorList>
            <person name="Capua I."/>
            <person name="De Benedictis P."/>
            <person name="Joannis T."/>
            <person name="Lombin L.H."/>
            <person name="Cattoli G."/>
        </authorList>
    </citation>
    <scope>NUCLEOTIDE SEQUENCE [LARGE SCALE GENOMIC DNA]</scope>
    <source>
        <strain evidence="1 2">GluBS11</strain>
    </source>
</reference>
<organism evidence="1 2">
    <name type="scientific">Anaerobium acetethylicum</name>
    <dbReference type="NCBI Taxonomy" id="1619234"/>
    <lineage>
        <taxon>Bacteria</taxon>
        <taxon>Bacillati</taxon>
        <taxon>Bacillota</taxon>
        <taxon>Clostridia</taxon>
        <taxon>Lachnospirales</taxon>
        <taxon>Lachnospiraceae</taxon>
        <taxon>Anaerobium</taxon>
    </lineage>
</organism>
<dbReference type="InterPro" id="IPR006439">
    <property type="entry name" value="HAD-SF_hydro_IA"/>
</dbReference>
<dbReference type="GO" id="GO:0008967">
    <property type="term" value="F:phosphoglycolate phosphatase activity"/>
    <property type="evidence" value="ECO:0007669"/>
    <property type="project" value="TreeGrafter"/>
</dbReference>
<dbReference type="PANTHER" id="PTHR43434">
    <property type="entry name" value="PHOSPHOGLYCOLATE PHOSPHATASE"/>
    <property type="match status" value="1"/>
</dbReference>
<dbReference type="NCBIfam" id="TIGR01549">
    <property type="entry name" value="HAD-SF-IA-v1"/>
    <property type="match status" value="1"/>
</dbReference>
<dbReference type="InterPro" id="IPR023214">
    <property type="entry name" value="HAD_sf"/>
</dbReference>
<protein>
    <submittedName>
        <fullName evidence="1">Phosphoglycolate phosphatase</fullName>
    </submittedName>
</protein>
<gene>
    <name evidence="1" type="ORF">SAMN05421730_102015</name>
</gene>
<dbReference type="SUPFAM" id="SSF56784">
    <property type="entry name" value="HAD-like"/>
    <property type="match status" value="1"/>
</dbReference>
<dbReference type="SFLD" id="SFLDS00003">
    <property type="entry name" value="Haloacid_Dehalogenase"/>
    <property type="match status" value="1"/>
</dbReference>
<dbReference type="FunFam" id="3.40.50.1000:FF:000022">
    <property type="entry name" value="Phosphoglycolate phosphatase"/>
    <property type="match status" value="1"/>
</dbReference>
<evidence type="ECO:0000313" key="1">
    <source>
        <dbReference type="EMBL" id="SCP98397.1"/>
    </source>
</evidence>